<keyword evidence="1" id="KW-0732">Signal</keyword>
<dbReference type="Proteomes" id="UP000186143">
    <property type="component" value="Unassembled WGS sequence"/>
</dbReference>
<dbReference type="RefSeq" id="WP_075635014.1">
    <property type="nucleotide sequence ID" value="NZ_MKIO01000029.1"/>
</dbReference>
<organism evidence="3 4">
    <name type="scientific">Xaviernesmea rhizosphaerae</name>
    <dbReference type="NCBI Taxonomy" id="1672749"/>
    <lineage>
        <taxon>Bacteria</taxon>
        <taxon>Pseudomonadati</taxon>
        <taxon>Pseudomonadota</taxon>
        <taxon>Alphaproteobacteria</taxon>
        <taxon>Hyphomicrobiales</taxon>
        <taxon>Rhizobiaceae</taxon>
        <taxon>Rhizobium/Agrobacterium group</taxon>
        <taxon>Xaviernesmea</taxon>
    </lineage>
</organism>
<sequence length="379" mass="40532">MTRLFSSTILALSILAPLAMPAAATEIGQTIGNPCPFGDCGAQIALAYAGEFVIPTGTVIDGVELGGLSGLDFDPATGHFIAISDDRSEKAPARYYELAIDADSAGIHDVTVLKRVTLQDKDGKPFAPKMVDPEAIRFSKAGIAWTSEGDAKQLLPPFVREMNADGSFRREFVLPVGFAPLADKSAGIRDNLAFEGLTFLSSGDLVVGTEETLNQDGPIADLLHGGLSRLIRYDADSGAPKAEYAYTIAPIPQAPSEEKGWKDNGLSEILALDDHRLLAVERGFAKGFGFNIKVYMIDLSGATDISGIASLAKAETPVIPVRRSLVMDMRAFGLTPDNIEGMTLARGKDGSDLLIFVSDNNFSPEQKTQFYAFKVLKKP</sequence>
<evidence type="ECO:0000259" key="2">
    <source>
        <dbReference type="Pfam" id="PF13449"/>
    </source>
</evidence>
<dbReference type="PANTHER" id="PTHR37957">
    <property type="entry name" value="BLR7070 PROTEIN"/>
    <property type="match status" value="1"/>
</dbReference>
<proteinExistence type="predicted"/>
<dbReference type="PANTHER" id="PTHR37957:SF1">
    <property type="entry name" value="PHYTASE-LIKE DOMAIN-CONTAINING PROTEIN"/>
    <property type="match status" value="1"/>
</dbReference>
<evidence type="ECO:0000256" key="1">
    <source>
        <dbReference type="SAM" id="SignalP"/>
    </source>
</evidence>
<accession>A0A1Q9AJV8</accession>
<feature type="chain" id="PRO_5013339650" description="Phytase-like domain-containing protein" evidence="1">
    <location>
        <begin position="23"/>
        <end position="379"/>
    </location>
</feature>
<dbReference type="InterPro" id="IPR027372">
    <property type="entry name" value="Phytase-like_dom"/>
</dbReference>
<evidence type="ECO:0000313" key="3">
    <source>
        <dbReference type="EMBL" id="OLP55474.1"/>
    </source>
</evidence>
<feature type="signal peptide" evidence="1">
    <location>
        <begin position="1"/>
        <end position="22"/>
    </location>
</feature>
<gene>
    <name evidence="3" type="ORF">BJF92_21915</name>
</gene>
<dbReference type="EMBL" id="MKIO01000029">
    <property type="protein sequence ID" value="OLP55474.1"/>
    <property type="molecule type" value="Genomic_DNA"/>
</dbReference>
<reference evidence="3 4" key="1">
    <citation type="submission" date="2016-09" db="EMBL/GenBank/DDBJ databases">
        <title>Rhizobium sp. nov., a novel species isolated from the rice rhizosphere.</title>
        <authorList>
            <person name="Zhao J."/>
            <person name="Zhang X."/>
        </authorList>
    </citation>
    <scope>NUCLEOTIDE SEQUENCE [LARGE SCALE GENOMIC DNA]</scope>
    <source>
        <strain evidence="3 4">MH17</strain>
    </source>
</reference>
<protein>
    <recommendedName>
        <fullName evidence="2">Phytase-like domain-containing protein</fullName>
    </recommendedName>
</protein>
<evidence type="ECO:0000313" key="4">
    <source>
        <dbReference type="Proteomes" id="UP000186143"/>
    </source>
</evidence>
<dbReference type="Pfam" id="PF13449">
    <property type="entry name" value="Phytase-like"/>
    <property type="match status" value="1"/>
</dbReference>
<dbReference type="STRING" id="1672749.BJF92_21915"/>
<feature type="domain" description="Phytase-like" evidence="2">
    <location>
        <begin position="64"/>
        <end position="362"/>
    </location>
</feature>
<name>A0A1Q9AJV8_9HYPH</name>
<dbReference type="AlphaFoldDB" id="A0A1Q9AJV8"/>
<comment type="caution">
    <text evidence="3">The sequence shown here is derived from an EMBL/GenBank/DDBJ whole genome shotgun (WGS) entry which is preliminary data.</text>
</comment>